<reference evidence="3 4" key="1">
    <citation type="submission" date="2024-10" db="EMBL/GenBank/DDBJ databases">
        <title>The Natural Products Discovery Center: Release of the First 8490 Sequenced Strains for Exploring Actinobacteria Biosynthetic Diversity.</title>
        <authorList>
            <person name="Kalkreuter E."/>
            <person name="Kautsar S.A."/>
            <person name="Yang D."/>
            <person name="Bader C.D."/>
            <person name="Teijaro C.N."/>
            <person name="Fluegel L."/>
            <person name="Davis C.M."/>
            <person name="Simpson J.R."/>
            <person name="Lauterbach L."/>
            <person name="Steele A.D."/>
            <person name="Gui C."/>
            <person name="Meng S."/>
            <person name="Li G."/>
            <person name="Viehrig K."/>
            <person name="Ye F."/>
            <person name="Su P."/>
            <person name="Kiefer A.F."/>
            <person name="Nichols A."/>
            <person name="Cepeda A.J."/>
            <person name="Yan W."/>
            <person name="Fan B."/>
            <person name="Jiang Y."/>
            <person name="Adhikari A."/>
            <person name="Zheng C.-J."/>
            <person name="Schuster L."/>
            <person name="Cowan T.M."/>
            <person name="Smanski M.J."/>
            <person name="Chevrette M.G."/>
            <person name="De Carvalho L.P.S."/>
            <person name="Shen B."/>
        </authorList>
    </citation>
    <scope>NUCLEOTIDE SEQUENCE [LARGE SCALE GENOMIC DNA]</scope>
    <source>
        <strain evidence="3 4">NPDC049639</strain>
    </source>
</reference>
<feature type="region of interest" description="Disordered" evidence="1">
    <location>
        <begin position="212"/>
        <end position="231"/>
    </location>
</feature>
<feature type="region of interest" description="Disordered" evidence="1">
    <location>
        <begin position="79"/>
        <end position="100"/>
    </location>
</feature>
<organism evidence="3 4">
    <name type="scientific">Spongisporangium articulatum</name>
    <dbReference type="NCBI Taxonomy" id="3362603"/>
    <lineage>
        <taxon>Bacteria</taxon>
        <taxon>Bacillati</taxon>
        <taxon>Actinomycetota</taxon>
        <taxon>Actinomycetes</taxon>
        <taxon>Kineosporiales</taxon>
        <taxon>Kineosporiaceae</taxon>
        <taxon>Spongisporangium</taxon>
    </lineage>
</organism>
<accession>A0ABW8ANJ2</accession>
<protein>
    <submittedName>
        <fullName evidence="3">DUF2680 domain-containing protein</fullName>
    </submittedName>
</protein>
<name>A0ABW8ANJ2_9ACTN</name>
<feature type="compositionally biased region" description="Gly residues" evidence="1">
    <location>
        <begin position="212"/>
        <end position="224"/>
    </location>
</feature>
<dbReference type="EMBL" id="JBITLV010000002">
    <property type="protein sequence ID" value="MFI7587181.1"/>
    <property type="molecule type" value="Genomic_DNA"/>
</dbReference>
<dbReference type="Proteomes" id="UP001612915">
    <property type="component" value="Unassembled WGS sequence"/>
</dbReference>
<evidence type="ECO:0000256" key="2">
    <source>
        <dbReference type="SAM" id="SignalP"/>
    </source>
</evidence>
<evidence type="ECO:0000313" key="3">
    <source>
        <dbReference type="EMBL" id="MFI7587181.1"/>
    </source>
</evidence>
<keyword evidence="4" id="KW-1185">Reference proteome</keyword>
<dbReference type="RefSeq" id="WP_398278299.1">
    <property type="nucleotide sequence ID" value="NZ_JBITLV010000002.1"/>
</dbReference>
<dbReference type="InterPro" id="IPR024485">
    <property type="entry name" value="DUF2680"/>
</dbReference>
<evidence type="ECO:0000256" key="1">
    <source>
        <dbReference type="SAM" id="MobiDB-lite"/>
    </source>
</evidence>
<gene>
    <name evidence="3" type="ORF">ACIB24_08920</name>
</gene>
<evidence type="ECO:0000313" key="4">
    <source>
        <dbReference type="Proteomes" id="UP001612915"/>
    </source>
</evidence>
<comment type="caution">
    <text evidence="3">The sequence shown here is derived from an EMBL/GenBank/DDBJ whole genome shotgun (WGS) entry which is preliminary data.</text>
</comment>
<feature type="chain" id="PRO_5047188818" evidence="2">
    <location>
        <begin position="31"/>
        <end position="231"/>
    </location>
</feature>
<feature type="compositionally biased region" description="Gly residues" evidence="1">
    <location>
        <begin position="83"/>
        <end position="99"/>
    </location>
</feature>
<keyword evidence="2" id="KW-0732">Signal</keyword>
<dbReference type="Pfam" id="PF10925">
    <property type="entry name" value="DUF2680"/>
    <property type="match status" value="1"/>
</dbReference>
<proteinExistence type="predicted"/>
<sequence length="231" mass="23520">MTRNRLIAVVAAVGLAALGVGAAVAIPAMADDSKPAPSAAPNAQQFQQERQKRVREQLQSLVDDKTITAEQADKVAAKLAQQGGPGRGPGMGPGMGFGPGRDLMGYGKPVLDAAAKSLGMSTDDLVSALRGGSTLKQLADQQGKDLPAVETAITSAVRTQVAQAVKDGKLTQDQADRITENLDQRVKDFAENGRGGFGLHGGMGGGMSGRMGGPGMMGRPGEGGPTPTSTT</sequence>
<feature type="signal peptide" evidence="2">
    <location>
        <begin position="1"/>
        <end position="30"/>
    </location>
</feature>